<accession>A0A1Y5I5H6</accession>
<dbReference type="Proteomes" id="UP000195557">
    <property type="component" value="Unassembled WGS sequence"/>
</dbReference>
<protein>
    <submittedName>
        <fullName evidence="1">Uncharacterized protein</fullName>
    </submittedName>
</protein>
<evidence type="ECO:0000313" key="1">
    <source>
        <dbReference type="EMBL" id="OUS44711.1"/>
    </source>
</evidence>
<dbReference type="AlphaFoldDB" id="A0A1Y5I5H6"/>
<name>A0A1Y5I5H6_OSTTA</name>
<sequence length="130" mass="14789">MNIMMKTIVALWHHRLILVLLLVAFCVVAISAGNRMHRKAMLEHVTDKQFQLNLEMTRYSGAEAPPILLSSLSEDDIGLVHRLRESHERVHPRSLFGMSDDTLVKRTGRMVAEFCRGGSNEKRPTVKRAV</sequence>
<dbReference type="EMBL" id="KZ155805">
    <property type="protein sequence ID" value="OUS44711.1"/>
    <property type="molecule type" value="Genomic_DNA"/>
</dbReference>
<gene>
    <name evidence="1" type="ORF">BE221DRAFT_148563</name>
</gene>
<organism evidence="1">
    <name type="scientific">Ostreococcus tauri</name>
    <name type="common">Marine green alga</name>
    <dbReference type="NCBI Taxonomy" id="70448"/>
    <lineage>
        <taxon>Eukaryota</taxon>
        <taxon>Viridiplantae</taxon>
        <taxon>Chlorophyta</taxon>
        <taxon>Mamiellophyceae</taxon>
        <taxon>Mamiellales</taxon>
        <taxon>Bathycoccaceae</taxon>
        <taxon>Ostreococcus</taxon>
    </lineage>
</organism>
<reference evidence="1" key="1">
    <citation type="submission" date="2017-04" db="EMBL/GenBank/DDBJ databases">
        <title>Population genomics of picophytoplankton unveils novel chromosome hypervariability.</title>
        <authorList>
            <consortium name="DOE Joint Genome Institute"/>
            <person name="Blanc-Mathieu R."/>
            <person name="Krasovec M."/>
            <person name="Hebrard M."/>
            <person name="Yau S."/>
            <person name="Desgranges E."/>
            <person name="Martin J."/>
            <person name="Schackwitz W."/>
            <person name="Kuo A."/>
            <person name="Salin G."/>
            <person name="Donnadieu C."/>
            <person name="Desdevises Y."/>
            <person name="Sanchez-Ferandin S."/>
            <person name="Moreau H."/>
            <person name="Rivals E."/>
            <person name="Grigoriev I.V."/>
            <person name="Grimsley N."/>
            <person name="Eyre-Walker A."/>
            <person name="Piganeau G."/>
        </authorList>
    </citation>
    <scope>NUCLEOTIDE SEQUENCE [LARGE SCALE GENOMIC DNA]</scope>
    <source>
        <strain evidence="1">RCC 1115</strain>
    </source>
</reference>
<proteinExistence type="predicted"/>